<dbReference type="InterPro" id="IPR033985">
    <property type="entry name" value="SusD-like_N"/>
</dbReference>
<dbReference type="InterPro" id="IPR012944">
    <property type="entry name" value="SusD_RagB_dom"/>
</dbReference>
<keyword evidence="4" id="KW-0472">Membrane</keyword>
<proteinExistence type="inferred from homology"/>
<evidence type="ECO:0000256" key="5">
    <source>
        <dbReference type="ARBA" id="ARBA00023237"/>
    </source>
</evidence>
<comment type="subcellular location">
    <subcellularLocation>
        <location evidence="1">Cell outer membrane</location>
    </subcellularLocation>
</comment>
<evidence type="ECO:0000313" key="9">
    <source>
        <dbReference type="Proteomes" id="UP000290608"/>
    </source>
</evidence>
<keyword evidence="3" id="KW-0732">Signal</keyword>
<name>A0A4Q0PJR4_9FLAO</name>
<dbReference type="Proteomes" id="UP000290608">
    <property type="component" value="Unassembled WGS sequence"/>
</dbReference>
<dbReference type="Pfam" id="PF14322">
    <property type="entry name" value="SusD-like_3"/>
    <property type="match status" value="1"/>
</dbReference>
<accession>A0A4Q0PJR4</accession>
<dbReference type="EMBL" id="QOVL01000014">
    <property type="protein sequence ID" value="RXG27629.1"/>
    <property type="molecule type" value="Genomic_DNA"/>
</dbReference>
<dbReference type="RefSeq" id="WP_073100208.1">
    <property type="nucleotide sequence ID" value="NZ_QOVL01000014.1"/>
</dbReference>
<dbReference type="Gene3D" id="1.25.40.390">
    <property type="match status" value="1"/>
</dbReference>
<sequence length="539" mass="60656">MKKIVYTLSYLTLVLFLTGCSDFLEEDNKSNATAEDFYITAEGYQSLLNANYAQLRELYGNSPWLYACGTDLYAEGRDREPLGLSRYTNLNPSSEGVGALYDTAFKAIQTANTAVYYYDLTETTDVLDQQLGEVRFLRANAYFLLVQTYGGVPLITEYFREPVLSFDRAEAEAIYDFIITELEAALPAVSTGAYQGKVTQRAVNHLLAKVYLTRGYESFGAATDFETAASYADAAIAGQSLDLSFEELWSPDYAINSETLFSVQYDAASVSTDPFSLGHMQTAYFGPYQGGSEIAGDAPYRTYTLCPTQFAIDLFEEDDERYSTTFMTEVYARYFDFYDVDDTSTLPVAHYYAPAWEATQADKDAYIVEHPEATYHDYGTYVPSANPTNDYQTIPMKKFDDPEAPFGQNTSRRDIILSRLGETYLIAAEAHLQAGQPGTGLNFINEVRERAGVDDVTLGEFDIDYILDERGRELMGEYHRWFDLKRTGKLVERASAYHYLVEEGNFDGANGELKILRPIPQSALDLNQNNEFEQNPAYQ</sequence>
<evidence type="ECO:0000256" key="3">
    <source>
        <dbReference type="ARBA" id="ARBA00022729"/>
    </source>
</evidence>
<keyword evidence="5" id="KW-0998">Cell outer membrane</keyword>
<feature type="domain" description="RagB/SusD" evidence="6">
    <location>
        <begin position="258"/>
        <end position="538"/>
    </location>
</feature>
<organism evidence="8 9">
    <name type="scientific">Leeuwenhoekiella marinoflava</name>
    <dbReference type="NCBI Taxonomy" id="988"/>
    <lineage>
        <taxon>Bacteria</taxon>
        <taxon>Pseudomonadati</taxon>
        <taxon>Bacteroidota</taxon>
        <taxon>Flavobacteriia</taxon>
        <taxon>Flavobacteriales</taxon>
        <taxon>Flavobacteriaceae</taxon>
        <taxon>Leeuwenhoekiella</taxon>
    </lineage>
</organism>
<dbReference type="AlphaFoldDB" id="A0A4Q0PJR4"/>
<comment type="similarity">
    <text evidence="2">Belongs to the SusD family.</text>
</comment>
<dbReference type="InterPro" id="IPR011990">
    <property type="entry name" value="TPR-like_helical_dom_sf"/>
</dbReference>
<feature type="domain" description="SusD-like N-terminal" evidence="7">
    <location>
        <begin position="22"/>
        <end position="212"/>
    </location>
</feature>
<comment type="caution">
    <text evidence="8">The sequence shown here is derived from an EMBL/GenBank/DDBJ whole genome shotgun (WGS) entry which is preliminary data.</text>
</comment>
<reference evidence="8 9" key="1">
    <citation type="submission" date="2018-07" db="EMBL/GenBank/DDBJ databases">
        <title>Leeuwenhoekiella genomics.</title>
        <authorList>
            <person name="Tahon G."/>
            <person name="Willems A."/>
        </authorList>
    </citation>
    <scope>NUCLEOTIDE SEQUENCE [LARGE SCALE GENOMIC DNA]</scope>
    <source>
        <strain evidence="8 9">LMG 1345</strain>
    </source>
</reference>
<dbReference type="PROSITE" id="PS51257">
    <property type="entry name" value="PROKAR_LIPOPROTEIN"/>
    <property type="match status" value="1"/>
</dbReference>
<evidence type="ECO:0000259" key="7">
    <source>
        <dbReference type="Pfam" id="PF14322"/>
    </source>
</evidence>
<dbReference type="Pfam" id="PF07980">
    <property type="entry name" value="SusD_RagB"/>
    <property type="match status" value="1"/>
</dbReference>
<evidence type="ECO:0000259" key="6">
    <source>
        <dbReference type="Pfam" id="PF07980"/>
    </source>
</evidence>
<dbReference type="SUPFAM" id="SSF48452">
    <property type="entry name" value="TPR-like"/>
    <property type="match status" value="1"/>
</dbReference>
<dbReference type="GO" id="GO:0009279">
    <property type="term" value="C:cell outer membrane"/>
    <property type="evidence" value="ECO:0007669"/>
    <property type="project" value="UniProtKB-SubCell"/>
</dbReference>
<evidence type="ECO:0000256" key="4">
    <source>
        <dbReference type="ARBA" id="ARBA00023136"/>
    </source>
</evidence>
<dbReference type="STRING" id="1122159.SAMN02745246_03146"/>
<protein>
    <submittedName>
        <fullName evidence="8">Putative outer membrane starch-binding protein</fullName>
    </submittedName>
</protein>
<evidence type="ECO:0000313" key="8">
    <source>
        <dbReference type="EMBL" id="RXG27629.1"/>
    </source>
</evidence>
<gene>
    <name evidence="8" type="ORF">DSL99_2853</name>
</gene>
<evidence type="ECO:0000256" key="1">
    <source>
        <dbReference type="ARBA" id="ARBA00004442"/>
    </source>
</evidence>
<evidence type="ECO:0000256" key="2">
    <source>
        <dbReference type="ARBA" id="ARBA00006275"/>
    </source>
</evidence>